<accession>A0A5B0KQQ7</accession>
<evidence type="ECO:0008006" key="4">
    <source>
        <dbReference type="Google" id="ProtNLM"/>
    </source>
</evidence>
<name>A0A5B0KQQ7_9PROT</name>
<evidence type="ECO:0000313" key="3">
    <source>
        <dbReference type="Proteomes" id="UP000325333"/>
    </source>
</evidence>
<feature type="region of interest" description="Disordered" evidence="1">
    <location>
        <begin position="29"/>
        <end position="49"/>
    </location>
</feature>
<sequence>MLLVEDNALVRMANAAVLAEAGMVVTEVGSGEEPLGPAGGEQQSEHPGR</sequence>
<evidence type="ECO:0000256" key="1">
    <source>
        <dbReference type="SAM" id="MobiDB-lite"/>
    </source>
</evidence>
<comment type="caution">
    <text evidence="2">The sequence shown here is derived from an EMBL/GenBank/DDBJ whole genome shotgun (WGS) entry which is preliminary data.</text>
</comment>
<evidence type="ECO:0000313" key="2">
    <source>
        <dbReference type="EMBL" id="KAA1053940.1"/>
    </source>
</evidence>
<reference evidence="2 3" key="1">
    <citation type="submission" date="2019-07" db="EMBL/GenBank/DDBJ databases">
        <title>Genome sequencing of the stress-tolerant strain Azospirillum brasilense Az19.</title>
        <authorList>
            <person name="Maroniche G.A."/>
            <person name="Garcia J.E."/>
            <person name="Pagnussat L."/>
            <person name="Amenta M."/>
            <person name="Creus C.M."/>
        </authorList>
    </citation>
    <scope>NUCLEOTIDE SEQUENCE [LARGE SCALE GENOMIC DNA]</scope>
    <source>
        <strain evidence="2 3">Az19</strain>
    </source>
</reference>
<dbReference type="AlphaFoldDB" id="A0A5B0KQQ7"/>
<dbReference type="EMBL" id="VEWN01000012">
    <property type="protein sequence ID" value="KAA1053940.1"/>
    <property type="molecule type" value="Genomic_DNA"/>
</dbReference>
<gene>
    <name evidence="2" type="ORF">FH063_002175</name>
</gene>
<dbReference type="SUPFAM" id="SSF52172">
    <property type="entry name" value="CheY-like"/>
    <property type="match status" value="1"/>
</dbReference>
<dbReference type="Proteomes" id="UP000325333">
    <property type="component" value="Unassembled WGS sequence"/>
</dbReference>
<organism evidence="2 3">
    <name type="scientific">Azospirillum argentinense</name>
    <dbReference type="NCBI Taxonomy" id="2970906"/>
    <lineage>
        <taxon>Bacteria</taxon>
        <taxon>Pseudomonadati</taxon>
        <taxon>Pseudomonadota</taxon>
        <taxon>Alphaproteobacteria</taxon>
        <taxon>Rhodospirillales</taxon>
        <taxon>Azospirillaceae</taxon>
        <taxon>Azospirillum</taxon>
    </lineage>
</organism>
<proteinExistence type="predicted"/>
<dbReference type="InterPro" id="IPR011006">
    <property type="entry name" value="CheY-like_superfamily"/>
</dbReference>
<protein>
    <recommendedName>
        <fullName evidence="4">Response regulatory domain-containing protein</fullName>
    </recommendedName>
</protein>